<name>A0ABN2YJJ5_9ACTN</name>
<dbReference type="SUPFAM" id="SSF56281">
    <property type="entry name" value="Metallo-hydrolase/oxidoreductase"/>
    <property type="match status" value="1"/>
</dbReference>
<dbReference type="RefSeq" id="WP_344263484.1">
    <property type="nucleotide sequence ID" value="NZ_BAAAMR010000011.1"/>
</dbReference>
<dbReference type="PANTHER" id="PTHR42978:SF6">
    <property type="entry name" value="QUORUM-QUENCHING LACTONASE YTNP-RELATED"/>
    <property type="match status" value="1"/>
</dbReference>
<dbReference type="SMART" id="SM00849">
    <property type="entry name" value="Lactamase_B"/>
    <property type="match status" value="1"/>
</dbReference>
<keyword evidence="2" id="KW-0479">Metal-binding</keyword>
<dbReference type="Pfam" id="PF00753">
    <property type="entry name" value="Lactamase_B"/>
    <property type="match status" value="1"/>
</dbReference>
<organism evidence="6 7">
    <name type="scientific">Actinomadura napierensis</name>
    <dbReference type="NCBI Taxonomy" id="267854"/>
    <lineage>
        <taxon>Bacteria</taxon>
        <taxon>Bacillati</taxon>
        <taxon>Actinomycetota</taxon>
        <taxon>Actinomycetes</taxon>
        <taxon>Streptosporangiales</taxon>
        <taxon>Thermomonosporaceae</taxon>
        <taxon>Actinomadura</taxon>
    </lineage>
</organism>
<evidence type="ECO:0000313" key="6">
    <source>
        <dbReference type="EMBL" id="GAA2127737.1"/>
    </source>
</evidence>
<evidence type="ECO:0000313" key="7">
    <source>
        <dbReference type="Proteomes" id="UP001501020"/>
    </source>
</evidence>
<accession>A0ABN2YJJ5</accession>
<dbReference type="InterPro" id="IPR001279">
    <property type="entry name" value="Metallo-B-lactamas"/>
</dbReference>
<dbReference type="Proteomes" id="UP001501020">
    <property type="component" value="Unassembled WGS sequence"/>
</dbReference>
<dbReference type="Gene3D" id="3.60.15.10">
    <property type="entry name" value="Ribonuclease Z/Hydroxyacylglutathione hydrolase-like"/>
    <property type="match status" value="1"/>
</dbReference>
<gene>
    <name evidence="6" type="ORF">GCM10009727_17730</name>
</gene>
<dbReference type="PANTHER" id="PTHR42978">
    <property type="entry name" value="QUORUM-QUENCHING LACTONASE YTNP-RELATED-RELATED"/>
    <property type="match status" value="1"/>
</dbReference>
<feature type="domain" description="Metallo-beta-lactamase" evidence="5">
    <location>
        <begin position="57"/>
        <end position="271"/>
    </location>
</feature>
<dbReference type="EMBL" id="BAAAMR010000011">
    <property type="protein sequence ID" value="GAA2127737.1"/>
    <property type="molecule type" value="Genomic_DNA"/>
</dbReference>
<sequence length="298" mass="31522">MVQPASRAQVRLGGATVTFLPDGHARVVPTAVFPASAPTGWATHSEFLDADGRLPISIGSFLVRTGDRVILVDLGLGEVDFEVPDLASFKGGTLLRSLAAEGLAPEDVDTVVYTHLHHDHVGWTTDVAPGPTLPEGSAPSGLTFPNARHLVAEAEWKHWTGTAEIIGPDPVAVQGPLAGRVEFVEDGQDIAPGIRVRATPGHTPGHQSLVVTRPGDDRRLVILGDVMHCQVQVAESDWGFVFDDAPAEAAATRESLLSELEDERTLLAGGHFAGHVFGRVLPPVARRAWSSAAQGRVA</sequence>
<comment type="caution">
    <text evidence="6">The sequence shown here is derived from an EMBL/GenBank/DDBJ whole genome shotgun (WGS) entry which is preliminary data.</text>
</comment>
<dbReference type="InterPro" id="IPR051013">
    <property type="entry name" value="MBL_superfamily_lactonases"/>
</dbReference>
<evidence type="ECO:0000256" key="3">
    <source>
        <dbReference type="ARBA" id="ARBA00022801"/>
    </source>
</evidence>
<proteinExistence type="inferred from homology"/>
<protein>
    <submittedName>
        <fullName evidence="6">MBL fold metallo-hydrolase</fullName>
    </submittedName>
</protein>
<dbReference type="CDD" id="cd16277">
    <property type="entry name" value="metallo-hydrolase-like_MBL-fold"/>
    <property type="match status" value="1"/>
</dbReference>
<reference evidence="6 7" key="1">
    <citation type="journal article" date="2019" name="Int. J. Syst. Evol. Microbiol.">
        <title>The Global Catalogue of Microorganisms (GCM) 10K type strain sequencing project: providing services to taxonomists for standard genome sequencing and annotation.</title>
        <authorList>
            <consortium name="The Broad Institute Genomics Platform"/>
            <consortium name="The Broad Institute Genome Sequencing Center for Infectious Disease"/>
            <person name="Wu L."/>
            <person name="Ma J."/>
        </authorList>
    </citation>
    <scope>NUCLEOTIDE SEQUENCE [LARGE SCALE GENOMIC DNA]</scope>
    <source>
        <strain evidence="6 7">JCM 13850</strain>
    </source>
</reference>
<keyword evidence="3" id="KW-0378">Hydrolase</keyword>
<dbReference type="InterPro" id="IPR036866">
    <property type="entry name" value="RibonucZ/Hydroxyglut_hydro"/>
</dbReference>
<evidence type="ECO:0000259" key="5">
    <source>
        <dbReference type="SMART" id="SM00849"/>
    </source>
</evidence>
<keyword evidence="7" id="KW-1185">Reference proteome</keyword>
<comment type="similarity">
    <text evidence="1">Belongs to the metallo-beta-lactamase superfamily.</text>
</comment>
<evidence type="ECO:0000256" key="2">
    <source>
        <dbReference type="ARBA" id="ARBA00022723"/>
    </source>
</evidence>
<evidence type="ECO:0000256" key="4">
    <source>
        <dbReference type="ARBA" id="ARBA00022833"/>
    </source>
</evidence>
<keyword evidence="4" id="KW-0862">Zinc</keyword>
<evidence type="ECO:0000256" key="1">
    <source>
        <dbReference type="ARBA" id="ARBA00007749"/>
    </source>
</evidence>